<dbReference type="STRING" id="1774968.AUC68_05275"/>
<protein>
    <recommendedName>
        <fullName evidence="1">Carbohydrate kinase PfkB domain-containing protein</fullName>
    </recommendedName>
</protein>
<dbReference type="PANTHER" id="PTHR42774:SF3">
    <property type="entry name" value="KETOHEXOKINASE"/>
    <property type="match status" value="1"/>
</dbReference>
<gene>
    <name evidence="2" type="ORF">AUC68_05275</name>
</gene>
<sequence length="163" mass="17776">MLPADPSIILVDGFVPEIALRIVRKAKERGIPIVFDGGSWKASTSELLPFVDYAIVSERFRPPGVNEPDVIDAIHDFGPKAVAVTRGGQSIFWSLGDARGTIELTSIVAVDTLGAGDIFHGAFCYRFEGDFVKSLEFAAKVSAESCRYVGTREWISHWTNSVS</sequence>
<proteinExistence type="predicted"/>
<dbReference type="SUPFAM" id="SSF53613">
    <property type="entry name" value="Ribokinase-like"/>
    <property type="match status" value="1"/>
</dbReference>
<keyword evidence="3" id="KW-1185">Reference proteome</keyword>
<dbReference type="Proteomes" id="UP000094501">
    <property type="component" value="Unassembled WGS sequence"/>
</dbReference>
<dbReference type="GO" id="GO:0003824">
    <property type="term" value="F:catalytic activity"/>
    <property type="evidence" value="ECO:0007669"/>
    <property type="project" value="UniProtKB-ARBA"/>
</dbReference>
<organism evidence="2 3">
    <name type="scientific">Methyloceanibacter methanicus</name>
    <dbReference type="NCBI Taxonomy" id="1774968"/>
    <lineage>
        <taxon>Bacteria</taxon>
        <taxon>Pseudomonadati</taxon>
        <taxon>Pseudomonadota</taxon>
        <taxon>Alphaproteobacteria</taxon>
        <taxon>Hyphomicrobiales</taxon>
        <taxon>Hyphomicrobiaceae</taxon>
        <taxon>Methyloceanibacter</taxon>
    </lineage>
</organism>
<dbReference type="InterPro" id="IPR052562">
    <property type="entry name" value="Ketohexokinase-related"/>
</dbReference>
<dbReference type="Pfam" id="PF00294">
    <property type="entry name" value="PfkB"/>
    <property type="match status" value="1"/>
</dbReference>
<reference evidence="2 3" key="1">
    <citation type="journal article" date="2016" name="Environ. Microbiol.">
        <title>New Methyloceanibacter diversity from North Sea sediments includes methanotroph containing solely the soluble methane monooxygenase.</title>
        <authorList>
            <person name="Vekeman B."/>
            <person name="Kerckhof F.M."/>
            <person name="Cremers G."/>
            <person name="de Vos P."/>
            <person name="Vandamme P."/>
            <person name="Boon N."/>
            <person name="Op den Camp H.J."/>
            <person name="Heylen K."/>
        </authorList>
    </citation>
    <scope>NUCLEOTIDE SEQUENCE [LARGE SCALE GENOMIC DNA]</scope>
    <source>
        <strain evidence="2 3">R-67174</strain>
    </source>
</reference>
<feature type="domain" description="Carbohydrate kinase PfkB" evidence="1">
    <location>
        <begin position="26"/>
        <end position="153"/>
    </location>
</feature>
<dbReference type="PANTHER" id="PTHR42774">
    <property type="entry name" value="PHOSPHOTRANSFERASE SYSTEM TRANSPORT PROTEIN"/>
    <property type="match status" value="1"/>
</dbReference>
<dbReference type="Gene3D" id="3.40.1190.20">
    <property type="match status" value="1"/>
</dbReference>
<name>A0A1E3W0P8_9HYPH</name>
<dbReference type="InterPro" id="IPR029056">
    <property type="entry name" value="Ribokinase-like"/>
</dbReference>
<evidence type="ECO:0000313" key="3">
    <source>
        <dbReference type="Proteomes" id="UP000094501"/>
    </source>
</evidence>
<evidence type="ECO:0000313" key="2">
    <source>
        <dbReference type="EMBL" id="ODR99384.1"/>
    </source>
</evidence>
<dbReference type="EMBL" id="LPWG01000011">
    <property type="protein sequence ID" value="ODR99384.1"/>
    <property type="molecule type" value="Genomic_DNA"/>
</dbReference>
<comment type="caution">
    <text evidence="2">The sequence shown here is derived from an EMBL/GenBank/DDBJ whole genome shotgun (WGS) entry which is preliminary data.</text>
</comment>
<accession>A0A1E3W0P8</accession>
<dbReference type="InterPro" id="IPR011611">
    <property type="entry name" value="PfkB_dom"/>
</dbReference>
<dbReference type="AlphaFoldDB" id="A0A1E3W0P8"/>
<evidence type="ECO:0000259" key="1">
    <source>
        <dbReference type="Pfam" id="PF00294"/>
    </source>
</evidence>